<name>A0A1X9T330_9BACT</name>
<reference evidence="3 4" key="1">
    <citation type="journal article" date="2017" name="Genome Biol. Evol.">
        <title>Comparative Genomic Analysis Identifies a Campylobacter Clade Deficient in Selenium Metabolism.</title>
        <authorList>
            <person name="Miller W.G."/>
            <person name="Yee E."/>
            <person name="Lopes B.S."/>
            <person name="Chapman M.H."/>
            <person name="Huynh S."/>
            <person name="Bono J.L."/>
            <person name="Parker C.T."/>
            <person name="Strachan N.J.C."/>
            <person name="Forbes K.J."/>
        </authorList>
    </citation>
    <scope>NUCLEOTIDE SEQUENCE [LARGE SCALE GENOMIC DNA]</scope>
    <source>
        <strain evidence="3 4">RM8964</strain>
    </source>
</reference>
<dbReference type="Proteomes" id="UP000194265">
    <property type="component" value="Chromosome"/>
</dbReference>
<dbReference type="Pfam" id="PF00534">
    <property type="entry name" value="Glycos_transf_1"/>
    <property type="match status" value="1"/>
</dbReference>
<dbReference type="InterPro" id="IPR001296">
    <property type="entry name" value="Glyco_trans_1"/>
</dbReference>
<keyword evidence="3" id="KW-0808">Transferase</keyword>
<dbReference type="OrthoDB" id="9775208at2"/>
<protein>
    <submittedName>
        <fullName evidence="3">GalNAc-alpha-(1,4)-GalNAc-alpha-(1, 3)-diNAcBac-PP-undecaprenol alpha-1,4-N-acetyl-D-galactosaminyltransferase</fullName>
        <ecNumber evidence="3">2.4.1.292</ecNumber>
    </submittedName>
</protein>
<sequence>MKIMLVISALRNGGAERVVELLSHELGKNHQIETLYFEENLNLYKISGKLTHLNLYENRNWLSKFSKFFKIRAYIKSANPDLIISFMDQTNINIILSTIFTNRKIIATEHVSYDLLQSKIWRRIRDFSYKFCDALVVLSKRDKEYYNFVKRCKIIYNPLFNKPKNIIKKEKLILSVGRLEPVKGYDLYLNSLTLVDKNLLKEYKIVIAGDGTQANALKTQAKNLNLNVEFLGHVRDINKLYQRAEILVLPSLSEAFGNVLNEAGAYNIARISTPTAGALEILNNNKDSLIAKDFTPQALSLCITKMIEDSNLRENLIKNINLDKFSSQNIISEWNKLIKELKGK</sequence>
<dbReference type="RefSeq" id="WP_086334030.1">
    <property type="nucleotide sequence ID" value="NZ_CP018791.1"/>
</dbReference>
<evidence type="ECO:0000313" key="4">
    <source>
        <dbReference type="Proteomes" id="UP000194265"/>
    </source>
</evidence>
<feature type="domain" description="Glycosyltransferase subfamily 4-like N-terminal" evidence="2">
    <location>
        <begin position="13"/>
        <end position="157"/>
    </location>
</feature>
<gene>
    <name evidence="3" type="primary">pglH</name>
    <name evidence="3" type="ORF">CVIC8964_1469</name>
</gene>
<dbReference type="InterPro" id="IPR028098">
    <property type="entry name" value="Glyco_trans_4-like_N"/>
</dbReference>
<proteinExistence type="predicted"/>
<dbReference type="EMBL" id="CP018791">
    <property type="protein sequence ID" value="ARR02853.1"/>
    <property type="molecule type" value="Genomic_DNA"/>
</dbReference>
<accession>A0A1X9T330</accession>
<evidence type="ECO:0000259" key="1">
    <source>
        <dbReference type="Pfam" id="PF00534"/>
    </source>
</evidence>
<organism evidence="3 4">
    <name type="scientific">Campylobacter vicugnae</name>
    <dbReference type="NCBI Taxonomy" id="1660076"/>
    <lineage>
        <taxon>Bacteria</taxon>
        <taxon>Pseudomonadati</taxon>
        <taxon>Campylobacterota</taxon>
        <taxon>Epsilonproteobacteria</taxon>
        <taxon>Campylobacterales</taxon>
        <taxon>Campylobacteraceae</taxon>
        <taxon>Campylobacter</taxon>
    </lineage>
</organism>
<dbReference type="PANTHER" id="PTHR12526:SF630">
    <property type="entry name" value="GLYCOSYLTRANSFERASE"/>
    <property type="match status" value="1"/>
</dbReference>
<dbReference type="GO" id="GO:0016757">
    <property type="term" value="F:glycosyltransferase activity"/>
    <property type="evidence" value="ECO:0007669"/>
    <property type="project" value="UniProtKB-KW"/>
</dbReference>
<evidence type="ECO:0000259" key="2">
    <source>
        <dbReference type="Pfam" id="PF13439"/>
    </source>
</evidence>
<evidence type="ECO:0000313" key="3">
    <source>
        <dbReference type="EMBL" id="ARR02853.1"/>
    </source>
</evidence>
<keyword evidence="3" id="KW-0328">Glycosyltransferase</keyword>
<dbReference type="Pfam" id="PF13439">
    <property type="entry name" value="Glyco_transf_4"/>
    <property type="match status" value="1"/>
</dbReference>
<dbReference type="STRING" id="1660074.CVIC8964_1469"/>
<dbReference type="AlphaFoldDB" id="A0A1X9T330"/>
<dbReference type="Gene3D" id="3.40.50.2000">
    <property type="entry name" value="Glycogen Phosphorylase B"/>
    <property type="match status" value="2"/>
</dbReference>
<dbReference type="SUPFAM" id="SSF53756">
    <property type="entry name" value="UDP-Glycosyltransferase/glycogen phosphorylase"/>
    <property type="match status" value="1"/>
</dbReference>
<dbReference type="PANTHER" id="PTHR12526">
    <property type="entry name" value="GLYCOSYLTRANSFERASE"/>
    <property type="match status" value="1"/>
</dbReference>
<feature type="domain" description="Glycosyl transferase family 1" evidence="1">
    <location>
        <begin position="162"/>
        <end position="320"/>
    </location>
</feature>
<dbReference type="EC" id="2.4.1.292" evidence="3"/>